<accession>A0A2Z5FYP2</accession>
<proteinExistence type="predicted"/>
<dbReference type="Proteomes" id="UP000253606">
    <property type="component" value="Chromosome"/>
</dbReference>
<gene>
    <name evidence="1" type="ORF">ACPOL_2162</name>
</gene>
<dbReference type="RefSeq" id="WP_114206931.1">
    <property type="nucleotide sequence ID" value="NZ_CP030840.1"/>
</dbReference>
<protein>
    <submittedName>
        <fullName evidence="1">Uncharacterized protein</fullName>
    </submittedName>
</protein>
<organism evidence="1 2">
    <name type="scientific">Acidisarcina polymorpha</name>
    <dbReference type="NCBI Taxonomy" id="2211140"/>
    <lineage>
        <taxon>Bacteria</taxon>
        <taxon>Pseudomonadati</taxon>
        <taxon>Acidobacteriota</taxon>
        <taxon>Terriglobia</taxon>
        <taxon>Terriglobales</taxon>
        <taxon>Acidobacteriaceae</taxon>
        <taxon>Acidisarcina</taxon>
    </lineage>
</organism>
<keyword evidence="2" id="KW-1185">Reference proteome</keyword>
<dbReference type="KEGG" id="abas:ACPOL_2162"/>
<reference evidence="1 2" key="1">
    <citation type="journal article" date="2018" name="Front. Microbiol.">
        <title>Hydrolytic Capabilities as a Key to Environmental Success: Chitinolytic and Cellulolytic Acidobacteria From Acidic Sub-arctic Soils and Boreal Peatlands.</title>
        <authorList>
            <person name="Belova S.E."/>
            <person name="Ravin N.V."/>
            <person name="Pankratov T.A."/>
            <person name="Rakitin A.L."/>
            <person name="Ivanova A.A."/>
            <person name="Beletsky A.V."/>
            <person name="Mardanov A.V."/>
            <person name="Sinninghe Damste J.S."/>
            <person name="Dedysh S.N."/>
        </authorList>
    </citation>
    <scope>NUCLEOTIDE SEQUENCE [LARGE SCALE GENOMIC DNA]</scope>
    <source>
        <strain evidence="1 2">SBC82</strain>
    </source>
</reference>
<evidence type="ECO:0000313" key="1">
    <source>
        <dbReference type="EMBL" id="AXC11486.1"/>
    </source>
</evidence>
<sequence length="175" mass="17684">MGFLSGIGDLVKQFAGNSGTPATGEQLTQLAGAVPQSSVAGGLAEVFRSGQTPPFAQLASQLFSNSNGQQQASVLNSLITAAGPGVLAHLAGNSSSPLASLLQGNQTQITPEQAAAVKPEEVQALAEHAEKADPSIIDKLSELYAAHPQLIQSLGAAAVTIAVQHIAKSHEASKA</sequence>
<evidence type="ECO:0000313" key="2">
    <source>
        <dbReference type="Proteomes" id="UP000253606"/>
    </source>
</evidence>
<dbReference type="AlphaFoldDB" id="A0A2Z5FYP2"/>
<dbReference type="OrthoDB" id="8780806at2"/>
<name>A0A2Z5FYP2_9BACT</name>
<dbReference type="EMBL" id="CP030840">
    <property type="protein sequence ID" value="AXC11486.1"/>
    <property type="molecule type" value="Genomic_DNA"/>
</dbReference>